<dbReference type="GO" id="GO:0005886">
    <property type="term" value="C:plasma membrane"/>
    <property type="evidence" value="ECO:0007669"/>
    <property type="project" value="UniProtKB-SubCell"/>
</dbReference>
<evidence type="ECO:0000256" key="5">
    <source>
        <dbReference type="ARBA" id="ARBA00022989"/>
    </source>
</evidence>
<feature type="transmembrane region" description="Helical" evidence="7">
    <location>
        <begin position="116"/>
        <end position="138"/>
    </location>
</feature>
<dbReference type="PANTHER" id="PTHR34856">
    <property type="entry name" value="PROTEIN NRFD"/>
    <property type="match status" value="1"/>
</dbReference>
<comment type="subcellular location">
    <subcellularLocation>
        <location evidence="1">Cell membrane</location>
        <topology evidence="1">Multi-pass membrane protein</topology>
    </subcellularLocation>
</comment>
<evidence type="ECO:0000256" key="6">
    <source>
        <dbReference type="ARBA" id="ARBA00023136"/>
    </source>
</evidence>
<dbReference type="EMBL" id="VTFY01000004">
    <property type="protein sequence ID" value="MRX82099.1"/>
    <property type="molecule type" value="Genomic_DNA"/>
</dbReference>
<feature type="transmembrane region" description="Helical" evidence="7">
    <location>
        <begin position="6"/>
        <end position="28"/>
    </location>
</feature>
<gene>
    <name evidence="8" type="ORF">GJG86_06295</name>
</gene>
<evidence type="ECO:0000256" key="4">
    <source>
        <dbReference type="ARBA" id="ARBA00022692"/>
    </source>
</evidence>
<dbReference type="InterPro" id="IPR005614">
    <property type="entry name" value="NrfD-like"/>
</dbReference>
<dbReference type="Pfam" id="PF03916">
    <property type="entry name" value="NrfD"/>
    <property type="match status" value="1"/>
</dbReference>
<keyword evidence="9" id="KW-1185">Reference proteome</keyword>
<protein>
    <submittedName>
        <fullName evidence="8">Polysulfide reductase</fullName>
    </submittedName>
</protein>
<feature type="transmembrane region" description="Helical" evidence="7">
    <location>
        <begin position="188"/>
        <end position="208"/>
    </location>
</feature>
<dbReference type="AlphaFoldDB" id="A0A6N7RLF2"/>
<proteinExistence type="inferred from homology"/>
<feature type="transmembrane region" description="Helical" evidence="7">
    <location>
        <begin position="250"/>
        <end position="271"/>
    </location>
</feature>
<comment type="caution">
    <text evidence="8">The sequence shown here is derived from an EMBL/GenBank/DDBJ whole genome shotgun (WGS) entry which is preliminary data.</text>
</comment>
<dbReference type="InterPro" id="IPR052049">
    <property type="entry name" value="Electron_transfer_protein"/>
</dbReference>
<dbReference type="Proteomes" id="UP000438093">
    <property type="component" value="Unassembled WGS sequence"/>
</dbReference>
<reference evidence="9" key="1">
    <citation type="submission" date="2019-08" db="EMBL/GenBank/DDBJ databases">
        <title>Arthrobacter sp. nov., isolated from plateau pika and Tibetan wild ass.</title>
        <authorList>
            <person name="Ge Y."/>
        </authorList>
    </citation>
    <scope>NUCLEOTIDE SEQUENCE [LARGE SCALE GENOMIC DNA]</scope>
    <source>
        <strain evidence="9">HF-4214</strain>
    </source>
</reference>
<dbReference type="Gene3D" id="1.20.1630.10">
    <property type="entry name" value="Formate dehydrogenase/DMSO reductase domain"/>
    <property type="match status" value="1"/>
</dbReference>
<organism evidence="8 9">
    <name type="scientific">Eggerthella guodeyinii</name>
    <dbReference type="NCBI Taxonomy" id="2690837"/>
    <lineage>
        <taxon>Bacteria</taxon>
        <taxon>Bacillati</taxon>
        <taxon>Actinomycetota</taxon>
        <taxon>Coriobacteriia</taxon>
        <taxon>Eggerthellales</taxon>
        <taxon>Eggerthellaceae</taxon>
        <taxon>Eggerthella</taxon>
    </lineage>
</organism>
<comment type="similarity">
    <text evidence="2">Belongs to the NrfD family.</text>
</comment>
<keyword evidence="3" id="KW-1003">Cell membrane</keyword>
<evidence type="ECO:0000256" key="2">
    <source>
        <dbReference type="ARBA" id="ARBA00008929"/>
    </source>
</evidence>
<keyword evidence="5 7" id="KW-1133">Transmembrane helix</keyword>
<feature type="transmembrane region" description="Helical" evidence="7">
    <location>
        <begin position="144"/>
        <end position="168"/>
    </location>
</feature>
<dbReference type="RefSeq" id="WP_154332979.1">
    <property type="nucleotide sequence ID" value="NZ_VTFY01000004.1"/>
</dbReference>
<evidence type="ECO:0000256" key="1">
    <source>
        <dbReference type="ARBA" id="ARBA00004651"/>
    </source>
</evidence>
<evidence type="ECO:0000313" key="9">
    <source>
        <dbReference type="Proteomes" id="UP000438093"/>
    </source>
</evidence>
<evidence type="ECO:0000256" key="7">
    <source>
        <dbReference type="SAM" id="Phobius"/>
    </source>
</evidence>
<evidence type="ECO:0000313" key="8">
    <source>
        <dbReference type="EMBL" id="MRX82099.1"/>
    </source>
</evidence>
<feature type="transmembrane region" description="Helical" evidence="7">
    <location>
        <begin position="80"/>
        <end position="104"/>
    </location>
</feature>
<feature type="transmembrane region" description="Helical" evidence="7">
    <location>
        <begin position="40"/>
        <end position="60"/>
    </location>
</feature>
<keyword evidence="4 7" id="KW-0812">Transmembrane</keyword>
<dbReference type="PANTHER" id="PTHR34856:SF2">
    <property type="entry name" value="PROTEIN NRFD"/>
    <property type="match status" value="1"/>
</dbReference>
<evidence type="ECO:0000256" key="3">
    <source>
        <dbReference type="ARBA" id="ARBA00022475"/>
    </source>
</evidence>
<name>A0A6N7RLF2_9ACTN</name>
<sequence length="279" mass="28920">MVWGVSIVWYLFLAGLGAGAYATSVLVARKHPASVAFCRAGRIIAPAAVAIGLVLLMVDAEAGFKNPLRFFHLIANFNSVMAWGVVILSAFMAVSIATLAIDLLGKRPPFALECCGLALALATAAYTGVLLGVVQTFPLWNTPLLPVLFVVSAASTGIASVVLVGCFVDEDRSAHAHLLEHTRLALPCIELILIALLLATAQSTAAGAASAESIAIGSFAPLFWIGLVLAGLAFPAAASYRDVRRGSNPVAIVVAAEIGVLIGGFVLRYLIVMAALPIS</sequence>
<feature type="transmembrane region" description="Helical" evidence="7">
    <location>
        <begin position="214"/>
        <end position="238"/>
    </location>
</feature>
<keyword evidence="6 7" id="KW-0472">Membrane</keyword>
<accession>A0A6N7RLF2</accession>